<dbReference type="AlphaFoldDB" id="A0A2M6W6Z9"/>
<name>A0A2M6W6Z9_9BACT</name>
<keyword evidence="1" id="KW-1133">Transmembrane helix</keyword>
<reference evidence="3" key="1">
    <citation type="submission" date="2017-09" db="EMBL/GenBank/DDBJ databases">
        <title>Depth-based differentiation of microbial function through sediment-hosted aquifers and enrichment of novel symbionts in the deep terrestrial subsurface.</title>
        <authorList>
            <person name="Probst A.J."/>
            <person name="Ladd B."/>
            <person name="Jarett J.K."/>
            <person name="Geller-Mcgrath D.E."/>
            <person name="Sieber C.M.K."/>
            <person name="Emerson J.B."/>
            <person name="Anantharaman K."/>
            <person name="Thomas B.C."/>
            <person name="Malmstrom R."/>
            <person name="Stieglmeier M."/>
            <person name="Klingl A."/>
            <person name="Woyke T."/>
            <person name="Ryan C.M."/>
            <person name="Banfield J.F."/>
        </authorList>
    </citation>
    <scope>NUCLEOTIDE SEQUENCE [LARGE SCALE GENOMIC DNA]</scope>
</reference>
<protein>
    <submittedName>
        <fullName evidence="2">Uncharacterized protein</fullName>
    </submittedName>
</protein>
<keyword evidence="1" id="KW-0472">Membrane</keyword>
<evidence type="ECO:0000256" key="1">
    <source>
        <dbReference type="SAM" id="Phobius"/>
    </source>
</evidence>
<comment type="caution">
    <text evidence="2">The sequence shown here is derived from an EMBL/GenBank/DDBJ whole genome shotgun (WGS) entry which is preliminary data.</text>
</comment>
<sequence length="209" mass="24156">MEKKNRRMATIFMTCITVAILSGLSCVWVWLLSDHHAPVSRLVATVSAEQRNDAIREQSRAIAARKTFRAMAKAMAEQQAVVSSGAKNMDMLFFKTEKDPQLEQIFLNRLNQMVNSENVSLSTWIDLFQSTQNKDSYVGRTTFETAMDEITRIVEEDEKSFRAMTFDEWNTIYITAPKDSELEKFSIVQMRETVETPDDIWLYQHYSNS</sequence>
<proteinExistence type="predicted"/>
<accession>A0A2M6W6Z9</accession>
<dbReference type="EMBL" id="PFBV01000003">
    <property type="protein sequence ID" value="PIT88554.1"/>
    <property type="molecule type" value="Genomic_DNA"/>
</dbReference>
<evidence type="ECO:0000313" key="3">
    <source>
        <dbReference type="Proteomes" id="UP000231426"/>
    </source>
</evidence>
<organism evidence="2 3">
    <name type="scientific">Candidatus Magasanikbacteria bacterium CG10_big_fil_rev_8_21_14_0_10_36_32</name>
    <dbReference type="NCBI Taxonomy" id="1974646"/>
    <lineage>
        <taxon>Bacteria</taxon>
        <taxon>Candidatus Magasanikiibacteriota</taxon>
    </lineage>
</organism>
<evidence type="ECO:0000313" key="2">
    <source>
        <dbReference type="EMBL" id="PIT88554.1"/>
    </source>
</evidence>
<dbReference type="Proteomes" id="UP000231426">
    <property type="component" value="Unassembled WGS sequence"/>
</dbReference>
<gene>
    <name evidence="2" type="ORF">COU29_02120</name>
</gene>
<keyword evidence="1" id="KW-0812">Transmembrane</keyword>
<dbReference type="PROSITE" id="PS51257">
    <property type="entry name" value="PROKAR_LIPOPROTEIN"/>
    <property type="match status" value="1"/>
</dbReference>
<feature type="transmembrane region" description="Helical" evidence="1">
    <location>
        <begin position="12"/>
        <end position="31"/>
    </location>
</feature>